<evidence type="ECO:0000256" key="2">
    <source>
        <dbReference type="ARBA" id="ARBA00023125"/>
    </source>
</evidence>
<dbReference type="InterPro" id="IPR020449">
    <property type="entry name" value="Tscrpt_reg_AraC-type_HTH"/>
</dbReference>
<dbReference type="InterPro" id="IPR050908">
    <property type="entry name" value="SmbC-like"/>
</dbReference>
<dbReference type="InterPro" id="IPR011256">
    <property type="entry name" value="Reg_factor_effector_dom_sf"/>
</dbReference>
<feature type="domain" description="HTH araC/xylS-type" evidence="4">
    <location>
        <begin position="15"/>
        <end position="113"/>
    </location>
</feature>
<dbReference type="AlphaFoldDB" id="A0A3E1BLC3"/>
<dbReference type="EMBL" id="NAOO01000012">
    <property type="protein sequence ID" value="RFB94284.1"/>
    <property type="molecule type" value="Genomic_DNA"/>
</dbReference>
<organism evidence="5 6">
    <name type="scientific">Rhizobium leguminosarum bv. trifolii</name>
    <dbReference type="NCBI Taxonomy" id="386"/>
    <lineage>
        <taxon>Bacteria</taxon>
        <taxon>Pseudomonadati</taxon>
        <taxon>Pseudomonadota</taxon>
        <taxon>Alphaproteobacteria</taxon>
        <taxon>Hyphomicrobiales</taxon>
        <taxon>Rhizobiaceae</taxon>
        <taxon>Rhizobium/Agrobacterium group</taxon>
        <taxon>Rhizobium</taxon>
    </lineage>
</organism>
<evidence type="ECO:0000313" key="5">
    <source>
        <dbReference type="EMBL" id="RFB94284.1"/>
    </source>
</evidence>
<keyword evidence="3" id="KW-0804">Transcription</keyword>
<dbReference type="InterPro" id="IPR029442">
    <property type="entry name" value="GyrI-like"/>
</dbReference>
<dbReference type="InterPro" id="IPR009057">
    <property type="entry name" value="Homeodomain-like_sf"/>
</dbReference>
<dbReference type="PROSITE" id="PS01124">
    <property type="entry name" value="HTH_ARAC_FAMILY_2"/>
    <property type="match status" value="1"/>
</dbReference>
<dbReference type="Proteomes" id="UP000256748">
    <property type="component" value="Unassembled WGS sequence"/>
</dbReference>
<dbReference type="PANTHER" id="PTHR40055:SF1">
    <property type="entry name" value="TRANSCRIPTIONAL REGULATOR YGIV-RELATED"/>
    <property type="match status" value="1"/>
</dbReference>
<dbReference type="RefSeq" id="WP_116273510.1">
    <property type="nucleotide sequence ID" value="NZ_KZ859521.1"/>
</dbReference>
<proteinExistence type="predicted"/>
<dbReference type="SMART" id="SM00342">
    <property type="entry name" value="HTH_ARAC"/>
    <property type="match status" value="1"/>
</dbReference>
<dbReference type="SUPFAM" id="SSF55136">
    <property type="entry name" value="Probable bacterial effector-binding domain"/>
    <property type="match status" value="1"/>
</dbReference>
<protein>
    <submittedName>
        <fullName evidence="5">GyrI-like domain-containing protein</fullName>
    </submittedName>
</protein>
<dbReference type="InterPro" id="IPR018060">
    <property type="entry name" value="HTH_AraC"/>
</dbReference>
<keyword evidence="1" id="KW-0805">Transcription regulation</keyword>
<comment type="caution">
    <text evidence="5">The sequence shown here is derived from an EMBL/GenBank/DDBJ whole genome shotgun (WGS) entry which is preliminary data.</text>
</comment>
<dbReference type="SUPFAM" id="SSF46689">
    <property type="entry name" value="Homeodomain-like"/>
    <property type="match status" value="2"/>
</dbReference>
<gene>
    <name evidence="5" type="ORF">B5K10_12335</name>
</gene>
<sequence>MNGDMAWALYETRLRRVSAYIHDHLDEELDMGRLAEIACMSSYHWHRIYRAIYGETLAATVKRLRLHRAAGEIVRTELAVREIAKRSGYPNLQSFNRIFKSVYGMPPARYRKEGSHTAFQPSPYGNTKALFDVTIREIAPTELIGVAHTGSYMEIGKAFETLFGTLYARGLARPDMRMIGVYLDDPDIVPAEKLRSIACVTGVSTGPAEAPFERRTIDGGDYAVLRHKGPYADMYKAYQWLYADWLPKSGRQLKDSVMFEEYLNNPRDVPPTELMTDIHMPLA</sequence>
<keyword evidence="2" id="KW-0238">DNA-binding</keyword>
<dbReference type="SMART" id="SM00871">
    <property type="entry name" value="AraC_E_bind"/>
    <property type="match status" value="1"/>
</dbReference>
<reference evidence="5 6" key="1">
    <citation type="submission" date="2017-03" db="EMBL/GenBank/DDBJ databases">
        <title>Genome analysis of Rhizobial strains effectives or ineffectives for nitrogen fixation isolated from bean seeds.</title>
        <authorList>
            <person name="Peralta H."/>
            <person name="Aguilar-Vera A."/>
            <person name="Mora Y."/>
            <person name="Vargas-Lagunas C."/>
            <person name="Girard L."/>
            <person name="Mora J."/>
        </authorList>
    </citation>
    <scope>NUCLEOTIDE SEQUENCE [LARGE SCALE GENOMIC DNA]</scope>
    <source>
        <strain evidence="5 6">CCGM5</strain>
    </source>
</reference>
<dbReference type="Gene3D" id="3.20.80.10">
    <property type="entry name" value="Regulatory factor, effector binding domain"/>
    <property type="match status" value="1"/>
</dbReference>
<evidence type="ECO:0000256" key="1">
    <source>
        <dbReference type="ARBA" id="ARBA00023015"/>
    </source>
</evidence>
<evidence type="ECO:0000256" key="3">
    <source>
        <dbReference type="ARBA" id="ARBA00023163"/>
    </source>
</evidence>
<dbReference type="Pfam" id="PF12833">
    <property type="entry name" value="HTH_18"/>
    <property type="match status" value="1"/>
</dbReference>
<dbReference type="PRINTS" id="PR00032">
    <property type="entry name" value="HTHARAC"/>
</dbReference>
<dbReference type="GO" id="GO:0003700">
    <property type="term" value="F:DNA-binding transcription factor activity"/>
    <property type="evidence" value="ECO:0007669"/>
    <property type="project" value="InterPro"/>
</dbReference>
<dbReference type="PANTHER" id="PTHR40055">
    <property type="entry name" value="TRANSCRIPTIONAL REGULATOR YGIV-RELATED"/>
    <property type="match status" value="1"/>
</dbReference>
<dbReference type="Pfam" id="PF06445">
    <property type="entry name" value="GyrI-like"/>
    <property type="match status" value="1"/>
</dbReference>
<dbReference type="InterPro" id="IPR010499">
    <property type="entry name" value="AraC_E-bd"/>
</dbReference>
<dbReference type="GO" id="GO:0043565">
    <property type="term" value="F:sequence-specific DNA binding"/>
    <property type="evidence" value="ECO:0007669"/>
    <property type="project" value="InterPro"/>
</dbReference>
<evidence type="ECO:0000313" key="6">
    <source>
        <dbReference type="Proteomes" id="UP000256748"/>
    </source>
</evidence>
<accession>A0A3E1BLC3</accession>
<dbReference type="Gene3D" id="1.10.10.60">
    <property type="entry name" value="Homeodomain-like"/>
    <property type="match status" value="1"/>
</dbReference>
<evidence type="ECO:0000259" key="4">
    <source>
        <dbReference type="PROSITE" id="PS01124"/>
    </source>
</evidence>
<name>A0A3E1BLC3_RHILT</name>